<proteinExistence type="predicted"/>
<dbReference type="GeneID" id="15013192"/>
<sequence>MKIPAGGFMNDYFTDEILEELAALEDRANQAWRIAWEAEKREEVDTNPLPSWFKKKGP</sequence>
<dbReference type="RefSeq" id="YP_007676549.1">
    <property type="nucleotide sequence ID" value="NC_020868.1"/>
</dbReference>
<name>M4SMG8_9CAUD</name>
<organism evidence="1 2">
    <name type="scientific">Vibrio phage VBP32</name>
    <dbReference type="NCBI Taxonomy" id="754072"/>
    <lineage>
        <taxon>Viruses</taxon>
        <taxon>Duplodnaviria</taxon>
        <taxon>Heunggongvirae</taxon>
        <taxon>Uroviricota</taxon>
        <taxon>Caudoviricetes</taxon>
        <taxon>Schitoviridae</taxon>
        <taxon>Fuhrmanvirinae</taxon>
        <taxon>Stoningtonvirus</taxon>
        <taxon>Stoningtonvirus VBP47</taxon>
    </lineage>
</organism>
<dbReference type="KEGG" id="vg:15013192"/>
<dbReference type="EMBL" id="HQ634196">
    <property type="protein sequence ID" value="AGH57198.1"/>
    <property type="molecule type" value="Genomic_DNA"/>
</dbReference>
<reference evidence="1 2" key="1">
    <citation type="submission" date="2010-11" db="EMBL/GenBank/DDBJ databases">
        <title>The Genome Sequence of Vibrio phage VBP32.</title>
        <authorList>
            <consortium name="The Broad Institute Genome Sequencing Platform"/>
            <person name="Henn M.R."/>
            <person name="Wharam S."/>
            <person name="Gilg I."/>
            <person name="Martinez Martinez J."/>
            <person name="Wilson W."/>
            <person name="Levin J."/>
            <person name="Malboeuf C."/>
            <person name="Casali M."/>
            <person name="Russ C."/>
            <person name="Lennon N."/>
            <person name="Chapman S.B."/>
            <person name="Erlich R."/>
            <person name="Young S.K."/>
            <person name="Yandava C."/>
            <person name="Zeng Q."/>
            <person name="Fitzgerald M.F."/>
            <person name="Alvarado L."/>
            <person name="Anderson S."/>
            <person name="Berlin A."/>
            <person name="Chen Z."/>
            <person name="Freedman E."/>
            <person name="Gellesch M."/>
            <person name="Goldberg J."/>
            <person name="Green L."/>
            <person name="Griggs A."/>
            <person name="Gujja S."/>
            <person name="Heilman E."/>
            <person name="Heiman D."/>
            <person name="Hollinger A."/>
            <person name="Howarth C."/>
            <person name="Larson L."/>
            <person name="Mehta T."/>
            <person name="Neiman D."/>
            <person name="Pearson M."/>
            <person name="Roberts A."/>
            <person name="Ryan E."/>
            <person name="Saif S."/>
            <person name="Shea T."/>
            <person name="Shenoy N."/>
            <person name="Sisk P."/>
            <person name="Stolte C."/>
            <person name="Sykes S."/>
            <person name="White J."/>
            <person name="Haas B."/>
            <person name="Nusbaum C."/>
            <person name="Birren B."/>
        </authorList>
    </citation>
    <scope>NUCLEOTIDE SEQUENCE [LARGE SCALE GENOMIC DNA]</scope>
    <source>
        <strain evidence="1 2">VBP32</strain>
    </source>
</reference>
<dbReference type="Proteomes" id="UP000201725">
    <property type="component" value="Segment"/>
</dbReference>
<evidence type="ECO:0000313" key="1">
    <source>
        <dbReference type="EMBL" id="AGH57198.1"/>
    </source>
</evidence>
<gene>
    <name evidence="1" type="ORF">VPMG_00059</name>
</gene>
<accession>M4SMG8</accession>
<protein>
    <submittedName>
        <fullName evidence="1">Uncharacterized protein</fullName>
    </submittedName>
</protein>
<evidence type="ECO:0000313" key="2">
    <source>
        <dbReference type="Proteomes" id="UP000201725"/>
    </source>
</evidence>